<evidence type="ECO:0000313" key="1">
    <source>
        <dbReference type="EMBL" id="CAF4283967.1"/>
    </source>
</evidence>
<feature type="non-terminal residue" evidence="1">
    <location>
        <position position="43"/>
    </location>
</feature>
<accession>A0A820GW98</accession>
<sequence>SRKKSLGNIFNAYPSPTLIYLKQNSTNDSNIHLTWSMKGAAMG</sequence>
<comment type="caution">
    <text evidence="1">The sequence shown here is derived from an EMBL/GenBank/DDBJ whole genome shotgun (WGS) entry which is preliminary data.</text>
</comment>
<dbReference type="Proteomes" id="UP000663836">
    <property type="component" value="Unassembled WGS sequence"/>
</dbReference>
<gene>
    <name evidence="1" type="ORF">JBS370_LOCUS39847</name>
</gene>
<proteinExistence type="predicted"/>
<reference evidence="1" key="1">
    <citation type="submission" date="2021-02" db="EMBL/GenBank/DDBJ databases">
        <authorList>
            <person name="Nowell W R."/>
        </authorList>
    </citation>
    <scope>NUCLEOTIDE SEQUENCE</scope>
</reference>
<evidence type="ECO:0000313" key="2">
    <source>
        <dbReference type="Proteomes" id="UP000663836"/>
    </source>
</evidence>
<name>A0A820GW98_9BILA</name>
<feature type="non-terminal residue" evidence="1">
    <location>
        <position position="1"/>
    </location>
</feature>
<dbReference type="AlphaFoldDB" id="A0A820GW98"/>
<protein>
    <submittedName>
        <fullName evidence="1">Uncharacterized protein</fullName>
    </submittedName>
</protein>
<dbReference type="EMBL" id="CAJOBD010030903">
    <property type="protein sequence ID" value="CAF4283967.1"/>
    <property type="molecule type" value="Genomic_DNA"/>
</dbReference>
<organism evidence="1 2">
    <name type="scientific">Rotaria sordida</name>
    <dbReference type="NCBI Taxonomy" id="392033"/>
    <lineage>
        <taxon>Eukaryota</taxon>
        <taxon>Metazoa</taxon>
        <taxon>Spiralia</taxon>
        <taxon>Gnathifera</taxon>
        <taxon>Rotifera</taxon>
        <taxon>Eurotatoria</taxon>
        <taxon>Bdelloidea</taxon>
        <taxon>Philodinida</taxon>
        <taxon>Philodinidae</taxon>
        <taxon>Rotaria</taxon>
    </lineage>
</organism>